<proteinExistence type="inferred from homology"/>
<keyword evidence="2 4" id="KW-0964">Secreted</keyword>
<dbReference type="KEGG" id="kma:B9H00_16440"/>
<reference evidence="5 6" key="1">
    <citation type="submission" date="2017-05" db="EMBL/GenBank/DDBJ databases">
        <authorList>
            <person name="Song R."/>
            <person name="Chenine A.L."/>
            <person name="Ruprecht R.M."/>
        </authorList>
    </citation>
    <scope>NUCLEOTIDE SEQUENCE [LARGE SCALE GENOMIC DNA]</scope>
    <source>
        <strain evidence="5">SW32</strain>
    </source>
</reference>
<dbReference type="SUPFAM" id="SSF64518">
    <property type="entry name" value="Phase 1 flagellin"/>
    <property type="match status" value="1"/>
</dbReference>
<evidence type="ECO:0000313" key="5">
    <source>
        <dbReference type="EMBL" id="ART64452.1"/>
    </source>
</evidence>
<evidence type="ECO:0000313" key="6">
    <source>
        <dbReference type="Proteomes" id="UP000194457"/>
    </source>
</evidence>
<dbReference type="InterPro" id="IPR001029">
    <property type="entry name" value="Flagellin_N"/>
</dbReference>
<dbReference type="GO" id="GO:0009288">
    <property type="term" value="C:bacterial-type flagellum"/>
    <property type="evidence" value="ECO:0007669"/>
    <property type="project" value="UniProtKB-SubCell"/>
</dbReference>
<comment type="similarity">
    <text evidence="1 4">Belongs to the bacterial flagellin family.</text>
</comment>
<dbReference type="Pfam" id="PF00700">
    <property type="entry name" value="Flagellin_C"/>
    <property type="match status" value="1"/>
</dbReference>
<keyword evidence="6" id="KW-1185">Reference proteome</keyword>
<dbReference type="OrthoDB" id="9796789at2"/>
<protein>
    <recommendedName>
        <fullName evidence="4">Flagellin</fullName>
    </recommendedName>
</protein>
<evidence type="ECO:0000256" key="2">
    <source>
        <dbReference type="ARBA" id="ARBA00022525"/>
    </source>
</evidence>
<dbReference type="GO" id="GO:0005198">
    <property type="term" value="F:structural molecule activity"/>
    <property type="evidence" value="ECO:0007669"/>
    <property type="project" value="UniProtKB-UniRule"/>
</dbReference>
<keyword evidence="3 4" id="KW-0975">Bacterial flagellum</keyword>
<evidence type="ECO:0000256" key="4">
    <source>
        <dbReference type="RuleBase" id="RU362073"/>
    </source>
</evidence>
<dbReference type="PANTHER" id="PTHR42792">
    <property type="entry name" value="FLAGELLIN"/>
    <property type="match status" value="1"/>
</dbReference>
<dbReference type="Proteomes" id="UP000194457">
    <property type="component" value="Chromosome"/>
</dbReference>
<name>A0A240UTT1_9GAMM</name>
<comment type="subcellular location">
    <subcellularLocation>
        <location evidence="4">Secreted</location>
    </subcellularLocation>
    <subcellularLocation>
        <location evidence="4">Bacterial flagellum</location>
    </subcellularLocation>
</comment>
<sequence length="706" mass="76046">MFSISSSTSLSINQKLNKSQRSLNQAIERLSSGQRVNSVRDDAAGLAIGNRMEAQVRGTEQAQRNTNDGASMALTAEGALSQVNDRLQRIRELTVQGLNGALTLVDQDTIQQEINLNLKEIDRLNTQAQFNGINLLDGSAGMVSVQVGANDGETLGVDLNRPGFSVDELGLTDFTVAGISGVVTDINIVTGRAQDIAVSSGDFILPAGYSNPTLMQAAPASTGYPANWYTRAEDSDGNTVYFASSVTASHDTATDTSQVRIDVGQQLYAPVTRYQDYQIEDVDSVLRDRQGNTFGGESQLVATGSNYFIKNGSGPEAGYYPASVTTRPAAIDAQLKSNDAIWPPSPTTTINGVAFNNDDVDYFDSSGQPVNGATLSRVGDDYYLTSTTGKFYSATVESTFDGYIVRASSDQPASAPPTQPVIEIDSQPIDNAQHRYLDADGNTTSFKNATLTQSSNGQYYLEQSGRYYVVEPASVTASRPRVIANATTDTPIVSPEKAITTERTTVDGTSTITLDPLNVTANYTDRDGQRVEDALRIDDNGQYFLRASNGDDGTTGYRSATLVNTQEMGTLLKTRTGSGDLIIYYRMNIQASTDVPNTHSTVELTEINPEIRLRTPDDPLAALDRAIARVDDKRSTLGATQNRMNAIIDQQGNTVSALRDARSRIMDADYAVEVSNMSRAQITQQAGMAVLTQANQQLDSVLALLR</sequence>
<dbReference type="Pfam" id="PF00669">
    <property type="entry name" value="Flagellin_N"/>
    <property type="match status" value="1"/>
</dbReference>
<gene>
    <name evidence="5" type="ORF">B9H00_16440</name>
</gene>
<dbReference type="AlphaFoldDB" id="A0A240UTT1"/>
<comment type="function">
    <text evidence="4">Flagellin is the subunit protein which polymerizes to form the filaments of bacterial flagella.</text>
</comment>
<dbReference type="RefSeq" id="WP_086901570.1">
    <property type="nucleotide sequence ID" value="NZ_CP021358.1"/>
</dbReference>
<dbReference type="GO" id="GO:0005576">
    <property type="term" value="C:extracellular region"/>
    <property type="evidence" value="ECO:0007669"/>
    <property type="project" value="UniProtKB-SubCell"/>
</dbReference>
<accession>A0A240UTT1</accession>
<dbReference type="Gene3D" id="1.20.1330.10">
    <property type="entry name" value="f41 fragment of flagellin, N-terminal domain"/>
    <property type="match status" value="2"/>
</dbReference>
<dbReference type="InterPro" id="IPR046358">
    <property type="entry name" value="Flagellin_C"/>
</dbReference>
<dbReference type="PRINTS" id="PR00207">
    <property type="entry name" value="FLAGELLIN"/>
</dbReference>
<evidence type="ECO:0000256" key="1">
    <source>
        <dbReference type="ARBA" id="ARBA00005709"/>
    </source>
</evidence>
<dbReference type="PANTHER" id="PTHR42792:SF2">
    <property type="entry name" value="FLAGELLIN"/>
    <property type="match status" value="1"/>
</dbReference>
<dbReference type="EMBL" id="CP021358">
    <property type="protein sequence ID" value="ART64452.1"/>
    <property type="molecule type" value="Genomic_DNA"/>
</dbReference>
<organism evidence="5 6">
    <name type="scientific">Kushneria marisflavi</name>
    <dbReference type="NCBI Taxonomy" id="157779"/>
    <lineage>
        <taxon>Bacteria</taxon>
        <taxon>Pseudomonadati</taxon>
        <taxon>Pseudomonadota</taxon>
        <taxon>Gammaproteobacteria</taxon>
        <taxon>Oceanospirillales</taxon>
        <taxon>Halomonadaceae</taxon>
        <taxon>Kushneria</taxon>
    </lineage>
</organism>
<evidence type="ECO:0000256" key="3">
    <source>
        <dbReference type="ARBA" id="ARBA00023143"/>
    </source>
</evidence>
<dbReference type="InterPro" id="IPR001492">
    <property type="entry name" value="Flagellin"/>
</dbReference>